<sequence>CGRDVFPALLNKKPWELNFLSSNRGAREFPDWEWKYASNTFLKCRVWQEEETIYSPLSCPYHYYCTNSNHPSSYHAIADWFALALAAASFLFLGAVALWESRGSLFGRVFN</sequence>
<keyword evidence="1" id="KW-0812">Transmembrane</keyword>
<organism evidence="2">
    <name type="scientific">Pinus radiata</name>
    <name type="common">Monterey pine</name>
    <name type="synonym">Pinus insignis</name>
    <dbReference type="NCBI Taxonomy" id="3347"/>
    <lineage>
        <taxon>Eukaryota</taxon>
        <taxon>Viridiplantae</taxon>
        <taxon>Streptophyta</taxon>
        <taxon>Embryophyta</taxon>
        <taxon>Tracheophyta</taxon>
        <taxon>Spermatophyta</taxon>
        <taxon>Pinopsida</taxon>
        <taxon>Pinidae</taxon>
        <taxon>Conifers I</taxon>
        <taxon>Pinales</taxon>
        <taxon>Pinaceae</taxon>
        <taxon>Pinus</taxon>
        <taxon>Pinus subgen. Pinus</taxon>
    </lineage>
</organism>
<proteinExistence type="predicted"/>
<dbReference type="EMBL" id="JQ261723">
    <property type="protein sequence ID" value="AEW07787.1"/>
    <property type="molecule type" value="Genomic_DNA"/>
</dbReference>
<keyword evidence="1" id="KW-1133">Transmembrane helix</keyword>
<gene>
    <name evidence="2" type="ORF">0_11588_02</name>
</gene>
<feature type="non-terminal residue" evidence="2">
    <location>
        <position position="111"/>
    </location>
</feature>
<dbReference type="PANTHER" id="PTHR37726">
    <property type="entry name" value="TRANSMEMBRANE PROTEIN"/>
    <property type="match status" value="1"/>
</dbReference>
<name>H9M9J1_PINRA</name>
<feature type="non-terminal residue" evidence="2">
    <location>
        <position position="1"/>
    </location>
</feature>
<evidence type="ECO:0000256" key="1">
    <source>
        <dbReference type="SAM" id="Phobius"/>
    </source>
</evidence>
<dbReference type="PANTHER" id="PTHR37726:SF1">
    <property type="entry name" value="TRANSMEMBRANE PROTEIN"/>
    <property type="match status" value="1"/>
</dbReference>
<dbReference type="AlphaFoldDB" id="H9M9J1"/>
<reference evidence="2" key="1">
    <citation type="submission" date="2011-12" db="EMBL/GenBank/DDBJ databases">
        <title>Nucleotide Diversity and Divergence in the Loblolly Pine Gene Space.</title>
        <authorList>
            <person name="Neale D.B."/>
            <person name="Wegrzyn J.L."/>
            <person name="Lee J.M."/>
            <person name="Eckert A.J."/>
            <person name="Liechty J.D."/>
            <person name="Stevens K.A."/>
            <person name="Langley C.H."/>
        </authorList>
    </citation>
    <scope>NUCLEOTIDE SEQUENCE</scope>
    <source>
        <strain evidence="2">4638</strain>
        <tissue evidence="2">Megagametophyte</tissue>
    </source>
</reference>
<accession>H9M9J1</accession>
<feature type="transmembrane region" description="Helical" evidence="1">
    <location>
        <begin position="80"/>
        <end position="99"/>
    </location>
</feature>
<keyword evidence="1" id="KW-0472">Membrane</keyword>
<evidence type="ECO:0000313" key="2">
    <source>
        <dbReference type="EMBL" id="AEW07787.1"/>
    </source>
</evidence>
<protein>
    <submittedName>
        <fullName evidence="2">Uncharacterized protein</fullName>
    </submittedName>
</protein>